<protein>
    <submittedName>
        <fullName evidence="1">Uncharacterized protein</fullName>
    </submittedName>
</protein>
<accession>A0ACB7TFT9</accession>
<organism evidence="1 2">
    <name type="scientific">Hyalomma asiaticum</name>
    <name type="common">Tick</name>
    <dbReference type="NCBI Taxonomy" id="266040"/>
    <lineage>
        <taxon>Eukaryota</taxon>
        <taxon>Metazoa</taxon>
        <taxon>Ecdysozoa</taxon>
        <taxon>Arthropoda</taxon>
        <taxon>Chelicerata</taxon>
        <taxon>Arachnida</taxon>
        <taxon>Acari</taxon>
        <taxon>Parasitiformes</taxon>
        <taxon>Ixodida</taxon>
        <taxon>Ixodoidea</taxon>
        <taxon>Ixodidae</taxon>
        <taxon>Hyalomminae</taxon>
        <taxon>Hyalomma</taxon>
    </lineage>
</organism>
<comment type="caution">
    <text evidence="1">The sequence shown here is derived from an EMBL/GenBank/DDBJ whole genome shotgun (WGS) entry which is preliminary data.</text>
</comment>
<dbReference type="Proteomes" id="UP000821845">
    <property type="component" value="Chromosome 1"/>
</dbReference>
<evidence type="ECO:0000313" key="1">
    <source>
        <dbReference type="EMBL" id="KAH6946397.1"/>
    </source>
</evidence>
<dbReference type="EMBL" id="CM023481">
    <property type="protein sequence ID" value="KAH6946397.1"/>
    <property type="molecule type" value="Genomic_DNA"/>
</dbReference>
<proteinExistence type="predicted"/>
<keyword evidence="2" id="KW-1185">Reference proteome</keyword>
<gene>
    <name evidence="1" type="ORF">HPB50_013231</name>
</gene>
<name>A0ACB7TFT9_HYAAI</name>
<sequence length="81" mass="8618">MVFHGTAFLFYLSGGVSTIINSYHGVTIAAGSYYVSYYQDSAIAFTVHETPRPSGVEALPSDVAATEGFGYGRRPFISAAT</sequence>
<evidence type="ECO:0000313" key="2">
    <source>
        <dbReference type="Proteomes" id="UP000821845"/>
    </source>
</evidence>
<reference evidence="1" key="1">
    <citation type="submission" date="2020-05" db="EMBL/GenBank/DDBJ databases">
        <title>Large-scale comparative analyses of tick genomes elucidate their genetic diversity and vector capacities.</title>
        <authorList>
            <person name="Jia N."/>
            <person name="Wang J."/>
            <person name="Shi W."/>
            <person name="Du L."/>
            <person name="Sun Y."/>
            <person name="Zhan W."/>
            <person name="Jiang J."/>
            <person name="Wang Q."/>
            <person name="Zhang B."/>
            <person name="Ji P."/>
            <person name="Sakyi L.B."/>
            <person name="Cui X."/>
            <person name="Yuan T."/>
            <person name="Jiang B."/>
            <person name="Yang W."/>
            <person name="Lam T.T.-Y."/>
            <person name="Chang Q."/>
            <person name="Ding S."/>
            <person name="Wang X."/>
            <person name="Zhu J."/>
            <person name="Ruan X."/>
            <person name="Zhao L."/>
            <person name="Wei J."/>
            <person name="Que T."/>
            <person name="Du C."/>
            <person name="Cheng J."/>
            <person name="Dai P."/>
            <person name="Han X."/>
            <person name="Huang E."/>
            <person name="Gao Y."/>
            <person name="Liu J."/>
            <person name="Shao H."/>
            <person name="Ye R."/>
            <person name="Li L."/>
            <person name="Wei W."/>
            <person name="Wang X."/>
            <person name="Wang C."/>
            <person name="Yang T."/>
            <person name="Huo Q."/>
            <person name="Li W."/>
            <person name="Guo W."/>
            <person name="Chen H."/>
            <person name="Zhou L."/>
            <person name="Ni X."/>
            <person name="Tian J."/>
            <person name="Zhou Y."/>
            <person name="Sheng Y."/>
            <person name="Liu T."/>
            <person name="Pan Y."/>
            <person name="Xia L."/>
            <person name="Li J."/>
            <person name="Zhao F."/>
            <person name="Cao W."/>
        </authorList>
    </citation>
    <scope>NUCLEOTIDE SEQUENCE</scope>
    <source>
        <strain evidence="1">Hyas-2018</strain>
    </source>
</reference>